<evidence type="ECO:0000256" key="2">
    <source>
        <dbReference type="SAM" id="Phobius"/>
    </source>
</evidence>
<keyword evidence="2" id="KW-1133">Transmembrane helix</keyword>
<keyword evidence="2" id="KW-0812">Transmembrane</keyword>
<feature type="transmembrane region" description="Helical" evidence="2">
    <location>
        <begin position="125"/>
        <end position="145"/>
    </location>
</feature>
<reference evidence="3 4" key="1">
    <citation type="submission" date="2020-01" db="EMBL/GenBank/DDBJ databases">
        <title>Kibdelosporangium persica a novel Actinomycetes from a hot desert in Iran.</title>
        <authorList>
            <person name="Safaei N."/>
            <person name="Zaburannyi N."/>
            <person name="Mueller R."/>
            <person name="Wink J."/>
        </authorList>
    </citation>
    <scope>NUCLEOTIDE SEQUENCE [LARGE SCALE GENOMIC DNA]</scope>
    <source>
        <strain evidence="3 4">4NS15</strain>
    </source>
</reference>
<evidence type="ECO:0000256" key="1">
    <source>
        <dbReference type="SAM" id="MobiDB-lite"/>
    </source>
</evidence>
<gene>
    <name evidence="3" type="ORF">GC106_52390</name>
</gene>
<organism evidence="3 4">
    <name type="scientific">Kibdelosporangium persicum</name>
    <dbReference type="NCBI Taxonomy" id="2698649"/>
    <lineage>
        <taxon>Bacteria</taxon>
        <taxon>Bacillati</taxon>
        <taxon>Actinomycetota</taxon>
        <taxon>Actinomycetes</taxon>
        <taxon>Pseudonocardiales</taxon>
        <taxon>Pseudonocardiaceae</taxon>
        <taxon>Kibdelosporangium</taxon>
    </lineage>
</organism>
<dbReference type="EMBL" id="JAAATY010000017">
    <property type="protein sequence ID" value="NRN67998.1"/>
    <property type="molecule type" value="Genomic_DNA"/>
</dbReference>
<dbReference type="Proteomes" id="UP000763557">
    <property type="component" value="Unassembled WGS sequence"/>
</dbReference>
<proteinExistence type="predicted"/>
<accession>A0ABX2F9V6</accession>
<feature type="transmembrane region" description="Helical" evidence="2">
    <location>
        <begin position="7"/>
        <end position="28"/>
    </location>
</feature>
<name>A0ABX2F9V6_9PSEU</name>
<dbReference type="RefSeq" id="WP_173136592.1">
    <property type="nucleotide sequence ID" value="NZ_CBCSGW010000009.1"/>
</dbReference>
<evidence type="ECO:0000313" key="4">
    <source>
        <dbReference type="Proteomes" id="UP000763557"/>
    </source>
</evidence>
<evidence type="ECO:0008006" key="5">
    <source>
        <dbReference type="Google" id="ProtNLM"/>
    </source>
</evidence>
<evidence type="ECO:0000313" key="3">
    <source>
        <dbReference type="EMBL" id="NRN67998.1"/>
    </source>
</evidence>
<protein>
    <recommendedName>
        <fullName evidence="5">DUF3592 domain-containing protein</fullName>
    </recommendedName>
</protein>
<keyword evidence="2" id="KW-0472">Membrane</keyword>
<feature type="region of interest" description="Disordered" evidence="1">
    <location>
        <begin position="155"/>
        <end position="188"/>
    </location>
</feature>
<comment type="caution">
    <text evidence="3">The sequence shown here is derived from an EMBL/GenBank/DDBJ whole genome shotgun (WGS) entry which is preliminary data.</text>
</comment>
<keyword evidence="4" id="KW-1185">Reference proteome</keyword>
<sequence>MSPDRRIYHWPAIALASLLVALGIWAFISVQHRMGLVTGEVPQAQRSGKAHVRSCSPDAVYLWITWTCDAQVHWDGEQNAVAERVISVRELTGIVDVHERDVPRKRVSTSREVVPRDFPGRSDGALFFVMMMGFPILGAAAGYLAGTRLARLLPEPPRKPAKLTLRSRMTGRRERDKRFNGPRKRRRT</sequence>